<dbReference type="InterPro" id="IPR000719">
    <property type="entry name" value="Prot_kinase_dom"/>
</dbReference>
<evidence type="ECO:0000256" key="2">
    <source>
        <dbReference type="ARBA" id="ARBA00022679"/>
    </source>
</evidence>
<protein>
    <recommendedName>
        <fullName evidence="1">non-specific serine/threonine protein kinase</fullName>
        <ecNumber evidence="1">2.7.11.1</ecNumber>
    </recommendedName>
</protein>
<keyword evidence="2" id="KW-0808">Transferase</keyword>
<sequence length="470" mass="52911">MKDINPGRDEEFRLVKSIKDDVWLAERVSDGEPFVARRLEELDPLPGDSPGSRVSEEARDAEGLGRLLSECGVDRQLAQILNHENIVSLAGAITQGAGAGAAGDKEARRPRNTWLVWDYPDAGTLEQLFHDGELAKEHGPRRYMPESLCWHVLRSVLSALTYLHEGSRAFCEEDDMVENWMSSVDDDWHPVLHGAVTAENIFFQHPRGTETYGVCKLGNFSQAFISGKVALQYYMDEPEKGIVAGLRDGRIGSLDEIRDNLYSTLLLKTNKRKSYTVKDELWSLGAVVHQMMVGAPPPSPDGCAACNYECNHIQVCAKHAEGCPPFEAACSCDFGGCPHIPTKPCPHPKYPQECPHEKCPRSGVHIQDNLWQKHYSRHLITAVLMLLQPGRSLGDWFRPGKTGEIWGRQEDLYQGWQNETNEGSAYRSFEDDLLDRGLAQEAKRRRAEEEEKRRQKASEKKIWGEMDLSE</sequence>
<reference evidence="8" key="1">
    <citation type="submission" date="2018-03" db="EMBL/GenBank/DDBJ databases">
        <authorList>
            <person name="Guldener U."/>
        </authorList>
    </citation>
    <scope>NUCLEOTIDE SEQUENCE</scope>
</reference>
<dbReference type="Gene3D" id="1.10.510.10">
    <property type="entry name" value="Transferase(Phosphotransferase) domain 1"/>
    <property type="match status" value="1"/>
</dbReference>
<organism evidence="8 9">
    <name type="scientific">Cephalotrichum gorgonifer</name>
    <dbReference type="NCBI Taxonomy" id="2041049"/>
    <lineage>
        <taxon>Eukaryota</taxon>
        <taxon>Fungi</taxon>
        <taxon>Dikarya</taxon>
        <taxon>Ascomycota</taxon>
        <taxon>Pezizomycotina</taxon>
        <taxon>Sordariomycetes</taxon>
        <taxon>Hypocreomycetidae</taxon>
        <taxon>Microascales</taxon>
        <taxon>Microascaceae</taxon>
        <taxon>Cephalotrichum</taxon>
    </lineage>
</organism>
<evidence type="ECO:0000256" key="6">
    <source>
        <dbReference type="SAM" id="MobiDB-lite"/>
    </source>
</evidence>
<evidence type="ECO:0000256" key="5">
    <source>
        <dbReference type="ARBA" id="ARBA00022840"/>
    </source>
</evidence>
<dbReference type="GO" id="GO:0005524">
    <property type="term" value="F:ATP binding"/>
    <property type="evidence" value="ECO:0007669"/>
    <property type="project" value="UniProtKB-KW"/>
</dbReference>
<feature type="compositionally biased region" description="Basic and acidic residues" evidence="6">
    <location>
        <begin position="446"/>
        <end position="464"/>
    </location>
</feature>
<evidence type="ECO:0000256" key="3">
    <source>
        <dbReference type="ARBA" id="ARBA00022741"/>
    </source>
</evidence>
<gene>
    <name evidence="8" type="ORF">DNG_07639</name>
</gene>
<proteinExistence type="predicted"/>
<accession>A0AAE8N3P4</accession>
<dbReference type="PANTHER" id="PTHR43671">
    <property type="entry name" value="SERINE/THREONINE-PROTEIN KINASE NEK"/>
    <property type="match status" value="1"/>
</dbReference>
<dbReference type="EC" id="2.7.11.1" evidence="1"/>
<dbReference type="InterPro" id="IPR011009">
    <property type="entry name" value="Kinase-like_dom_sf"/>
</dbReference>
<feature type="domain" description="Protein kinase" evidence="7">
    <location>
        <begin position="1"/>
        <end position="462"/>
    </location>
</feature>
<dbReference type="SMART" id="SM00220">
    <property type="entry name" value="S_TKc"/>
    <property type="match status" value="1"/>
</dbReference>
<evidence type="ECO:0000256" key="1">
    <source>
        <dbReference type="ARBA" id="ARBA00012513"/>
    </source>
</evidence>
<evidence type="ECO:0000259" key="7">
    <source>
        <dbReference type="PROSITE" id="PS50011"/>
    </source>
</evidence>
<dbReference type="EMBL" id="ONZQ02000011">
    <property type="protein sequence ID" value="SPO04954.1"/>
    <property type="molecule type" value="Genomic_DNA"/>
</dbReference>
<evidence type="ECO:0000256" key="4">
    <source>
        <dbReference type="ARBA" id="ARBA00022777"/>
    </source>
</evidence>
<name>A0AAE8N3P4_9PEZI</name>
<dbReference type="GO" id="GO:0004674">
    <property type="term" value="F:protein serine/threonine kinase activity"/>
    <property type="evidence" value="ECO:0007669"/>
    <property type="project" value="UniProtKB-EC"/>
</dbReference>
<dbReference type="AlphaFoldDB" id="A0AAE8N3P4"/>
<keyword evidence="9" id="KW-1185">Reference proteome</keyword>
<comment type="caution">
    <text evidence="8">The sequence shown here is derived from an EMBL/GenBank/DDBJ whole genome shotgun (WGS) entry which is preliminary data.</text>
</comment>
<feature type="region of interest" description="Disordered" evidence="6">
    <location>
        <begin position="444"/>
        <end position="470"/>
    </location>
</feature>
<evidence type="ECO:0000313" key="8">
    <source>
        <dbReference type="EMBL" id="SPO04954.1"/>
    </source>
</evidence>
<dbReference type="SUPFAM" id="SSF56112">
    <property type="entry name" value="Protein kinase-like (PK-like)"/>
    <property type="match status" value="1"/>
</dbReference>
<evidence type="ECO:0000313" key="9">
    <source>
        <dbReference type="Proteomes" id="UP001187682"/>
    </source>
</evidence>
<keyword evidence="4" id="KW-0418">Kinase</keyword>
<dbReference type="PROSITE" id="PS50011">
    <property type="entry name" value="PROTEIN_KINASE_DOM"/>
    <property type="match status" value="1"/>
</dbReference>
<dbReference type="InterPro" id="IPR050660">
    <property type="entry name" value="NEK_Ser/Thr_kinase"/>
</dbReference>
<dbReference type="Proteomes" id="UP001187682">
    <property type="component" value="Unassembled WGS sequence"/>
</dbReference>
<dbReference type="PANTHER" id="PTHR43671:SF13">
    <property type="entry name" value="SERINE_THREONINE-PROTEIN KINASE NEK2"/>
    <property type="match status" value="1"/>
</dbReference>
<keyword evidence="5" id="KW-0067">ATP-binding</keyword>
<keyword evidence="3" id="KW-0547">Nucleotide-binding</keyword>